<dbReference type="Proteomes" id="UP000630353">
    <property type="component" value="Unassembled WGS sequence"/>
</dbReference>
<name>A0A918XW08_9PROT</name>
<proteinExistence type="predicted"/>
<evidence type="ECO:0000313" key="3">
    <source>
        <dbReference type="Proteomes" id="UP000630353"/>
    </source>
</evidence>
<feature type="compositionally biased region" description="Polar residues" evidence="1">
    <location>
        <begin position="65"/>
        <end position="74"/>
    </location>
</feature>
<dbReference type="EMBL" id="BMZS01000010">
    <property type="protein sequence ID" value="GHD58770.1"/>
    <property type="molecule type" value="Genomic_DNA"/>
</dbReference>
<evidence type="ECO:0000313" key="2">
    <source>
        <dbReference type="EMBL" id="GHD58770.1"/>
    </source>
</evidence>
<organism evidence="2 3">
    <name type="scientific">Thalassobaculum fulvum</name>
    <dbReference type="NCBI Taxonomy" id="1633335"/>
    <lineage>
        <taxon>Bacteria</taxon>
        <taxon>Pseudomonadati</taxon>
        <taxon>Pseudomonadota</taxon>
        <taxon>Alphaproteobacteria</taxon>
        <taxon>Rhodospirillales</taxon>
        <taxon>Thalassobaculaceae</taxon>
        <taxon>Thalassobaculum</taxon>
    </lineage>
</organism>
<accession>A0A918XW08</accession>
<gene>
    <name evidence="2" type="ORF">GCM10017083_42230</name>
</gene>
<keyword evidence="3" id="KW-1185">Reference proteome</keyword>
<feature type="region of interest" description="Disordered" evidence="1">
    <location>
        <begin position="49"/>
        <end position="87"/>
    </location>
</feature>
<reference evidence="2" key="2">
    <citation type="submission" date="2020-09" db="EMBL/GenBank/DDBJ databases">
        <authorList>
            <person name="Sun Q."/>
            <person name="Kim S."/>
        </authorList>
    </citation>
    <scope>NUCLEOTIDE SEQUENCE</scope>
    <source>
        <strain evidence="2">KCTC 42651</strain>
    </source>
</reference>
<sequence>MGDDDDLGGLEGLAKGVDEVGLLSSVHLCSPPLGPVVFGRFALDARSGLQVDPSDRPAGPLVRLSQKSNRSRLSPKSVGAPVCTGGF</sequence>
<dbReference type="AlphaFoldDB" id="A0A918XW08"/>
<reference evidence="2" key="1">
    <citation type="journal article" date="2014" name="Int. J. Syst. Evol. Microbiol.">
        <title>Complete genome sequence of Corynebacterium casei LMG S-19264T (=DSM 44701T), isolated from a smear-ripened cheese.</title>
        <authorList>
            <consortium name="US DOE Joint Genome Institute (JGI-PGF)"/>
            <person name="Walter F."/>
            <person name="Albersmeier A."/>
            <person name="Kalinowski J."/>
            <person name="Ruckert C."/>
        </authorList>
    </citation>
    <scope>NUCLEOTIDE SEQUENCE</scope>
    <source>
        <strain evidence="2">KCTC 42651</strain>
    </source>
</reference>
<evidence type="ECO:0000256" key="1">
    <source>
        <dbReference type="SAM" id="MobiDB-lite"/>
    </source>
</evidence>
<protein>
    <submittedName>
        <fullName evidence="2">Uncharacterized protein</fullName>
    </submittedName>
</protein>
<comment type="caution">
    <text evidence="2">The sequence shown here is derived from an EMBL/GenBank/DDBJ whole genome shotgun (WGS) entry which is preliminary data.</text>
</comment>